<keyword evidence="4 7" id="KW-0560">Oxidoreductase</keyword>
<dbReference type="GO" id="GO:0020037">
    <property type="term" value="F:heme binding"/>
    <property type="evidence" value="ECO:0007669"/>
    <property type="project" value="InterPro"/>
</dbReference>
<dbReference type="PROSITE" id="PS00086">
    <property type="entry name" value="CYTOCHROME_P450"/>
    <property type="match status" value="1"/>
</dbReference>
<keyword evidence="5 6" id="KW-0408">Iron</keyword>
<evidence type="ECO:0000256" key="5">
    <source>
        <dbReference type="ARBA" id="ARBA00023004"/>
    </source>
</evidence>
<dbReference type="EMBL" id="ML976039">
    <property type="protein sequence ID" value="KAF1942105.1"/>
    <property type="molecule type" value="Genomic_DNA"/>
</dbReference>
<dbReference type="GO" id="GO:0016705">
    <property type="term" value="F:oxidoreductase activity, acting on paired donors, with incorporation or reduction of molecular oxygen"/>
    <property type="evidence" value="ECO:0007669"/>
    <property type="project" value="InterPro"/>
</dbReference>
<keyword evidence="3 6" id="KW-0479">Metal-binding</keyword>
<dbReference type="PRINTS" id="PR00463">
    <property type="entry name" value="EP450I"/>
</dbReference>
<dbReference type="InterPro" id="IPR036396">
    <property type="entry name" value="Cyt_P450_sf"/>
</dbReference>
<evidence type="ECO:0000256" key="2">
    <source>
        <dbReference type="ARBA" id="ARBA00010617"/>
    </source>
</evidence>
<feature type="binding site" description="axial binding residue" evidence="6">
    <location>
        <position position="426"/>
    </location>
    <ligand>
        <name>heme</name>
        <dbReference type="ChEBI" id="CHEBI:30413"/>
    </ligand>
    <ligandPart>
        <name>Fe</name>
        <dbReference type="ChEBI" id="CHEBI:18248"/>
    </ligandPart>
</feature>
<dbReference type="PANTHER" id="PTHR24305">
    <property type="entry name" value="CYTOCHROME P450"/>
    <property type="match status" value="1"/>
</dbReference>
<evidence type="ECO:0000256" key="6">
    <source>
        <dbReference type="PIRSR" id="PIRSR602401-1"/>
    </source>
</evidence>
<dbReference type="Pfam" id="PF00067">
    <property type="entry name" value="p450"/>
    <property type="match status" value="1"/>
</dbReference>
<gene>
    <name evidence="9" type="ORF">EJ02DRAFT_454600</name>
</gene>
<comment type="similarity">
    <text evidence="2 7">Belongs to the cytochrome P450 family.</text>
</comment>
<evidence type="ECO:0000256" key="1">
    <source>
        <dbReference type="ARBA" id="ARBA00001971"/>
    </source>
</evidence>
<organism evidence="9 10">
    <name type="scientific">Clathrospora elynae</name>
    <dbReference type="NCBI Taxonomy" id="706981"/>
    <lineage>
        <taxon>Eukaryota</taxon>
        <taxon>Fungi</taxon>
        <taxon>Dikarya</taxon>
        <taxon>Ascomycota</taxon>
        <taxon>Pezizomycotina</taxon>
        <taxon>Dothideomycetes</taxon>
        <taxon>Pleosporomycetidae</taxon>
        <taxon>Pleosporales</taxon>
        <taxon>Diademaceae</taxon>
        <taxon>Clathrospora</taxon>
    </lineage>
</organism>
<feature type="signal peptide" evidence="8">
    <location>
        <begin position="1"/>
        <end position="24"/>
    </location>
</feature>
<keyword evidence="10" id="KW-1185">Reference proteome</keyword>
<evidence type="ECO:0000256" key="7">
    <source>
        <dbReference type="RuleBase" id="RU000461"/>
    </source>
</evidence>
<protein>
    <submittedName>
        <fullName evidence="9">Cytochrome protein</fullName>
    </submittedName>
</protein>
<dbReference type="InterPro" id="IPR017972">
    <property type="entry name" value="Cyt_P450_CS"/>
</dbReference>
<dbReference type="Gene3D" id="1.10.630.10">
    <property type="entry name" value="Cytochrome P450"/>
    <property type="match status" value="1"/>
</dbReference>
<dbReference type="InterPro" id="IPR002401">
    <property type="entry name" value="Cyt_P450_E_grp-I"/>
</dbReference>
<sequence length="483" mass="54871">MQIYLVSFSLLALWVAYTVVKVKRNPLSAIPGPWYSKWTDMVLTYQWLRGKRTAYVQQLHEEYGKVVRISPYEVDFSSISAAKQIHSFTRPLTKTNMYDAFRNANGSCSVFDLRDLKQHARHRRLLLGSMSEASLKSVEHIVQERTALAMEKMGLEMKNKGAVDVLKWWMFFSSDVIGELTFGDSFRMLEQGQMNQYTSDLSNLTKMFGVRMAFPRLIMLASYIPLPLFSSAVTTHNRMNTYAVESIRRYEKAAKAEPHNPKPTLFTKMFNANEETLPHVEVVANAQAYIIAGSDTTASSLTYLVWAVCRDPSIKSRLAAELGALPDGVKDEDLKALPYLNQVIQETLRCYAAAPANLPRNVPAGGCEIDGYWMPEGTEVQTQAYSMHRDPVVYPEPERFNPSRWESPSKDMKDAFMPFGGGARTCIGMHLARMELRIATAKFFRAYPNAKLSTLDGFCDEDMEQIIFFLIYPKNKRCLIQAL</sequence>
<name>A0A6A5SNA6_9PLEO</name>
<dbReference type="SUPFAM" id="SSF48264">
    <property type="entry name" value="Cytochrome P450"/>
    <property type="match status" value="1"/>
</dbReference>
<accession>A0A6A5SNA6</accession>
<dbReference type="AlphaFoldDB" id="A0A6A5SNA6"/>
<comment type="cofactor">
    <cofactor evidence="1 6">
        <name>heme</name>
        <dbReference type="ChEBI" id="CHEBI:30413"/>
    </cofactor>
</comment>
<reference evidence="9" key="1">
    <citation type="journal article" date="2020" name="Stud. Mycol.">
        <title>101 Dothideomycetes genomes: a test case for predicting lifestyles and emergence of pathogens.</title>
        <authorList>
            <person name="Haridas S."/>
            <person name="Albert R."/>
            <person name="Binder M."/>
            <person name="Bloem J."/>
            <person name="Labutti K."/>
            <person name="Salamov A."/>
            <person name="Andreopoulos B."/>
            <person name="Baker S."/>
            <person name="Barry K."/>
            <person name="Bills G."/>
            <person name="Bluhm B."/>
            <person name="Cannon C."/>
            <person name="Castanera R."/>
            <person name="Culley D."/>
            <person name="Daum C."/>
            <person name="Ezra D."/>
            <person name="Gonzalez J."/>
            <person name="Henrissat B."/>
            <person name="Kuo A."/>
            <person name="Liang C."/>
            <person name="Lipzen A."/>
            <person name="Lutzoni F."/>
            <person name="Magnuson J."/>
            <person name="Mondo S."/>
            <person name="Nolan M."/>
            <person name="Ohm R."/>
            <person name="Pangilinan J."/>
            <person name="Park H.-J."/>
            <person name="Ramirez L."/>
            <person name="Alfaro M."/>
            <person name="Sun H."/>
            <person name="Tritt A."/>
            <person name="Yoshinaga Y."/>
            <person name="Zwiers L.-H."/>
            <person name="Turgeon B."/>
            <person name="Goodwin S."/>
            <person name="Spatafora J."/>
            <person name="Crous P."/>
            <person name="Grigoriev I."/>
        </authorList>
    </citation>
    <scope>NUCLEOTIDE SEQUENCE</scope>
    <source>
        <strain evidence="9">CBS 161.51</strain>
    </source>
</reference>
<evidence type="ECO:0000256" key="4">
    <source>
        <dbReference type="ARBA" id="ARBA00023002"/>
    </source>
</evidence>
<keyword evidence="6 7" id="KW-0349">Heme</keyword>
<keyword evidence="7" id="KW-0503">Monooxygenase</keyword>
<keyword evidence="8" id="KW-0732">Signal</keyword>
<evidence type="ECO:0000313" key="10">
    <source>
        <dbReference type="Proteomes" id="UP000800038"/>
    </source>
</evidence>
<dbReference type="PANTHER" id="PTHR24305:SF96">
    <property type="entry name" value="CYTOCHROME P450 MONOOXYGENASE STCB-RELATED"/>
    <property type="match status" value="1"/>
</dbReference>
<evidence type="ECO:0000256" key="8">
    <source>
        <dbReference type="SAM" id="SignalP"/>
    </source>
</evidence>
<dbReference type="GO" id="GO:0004497">
    <property type="term" value="F:monooxygenase activity"/>
    <property type="evidence" value="ECO:0007669"/>
    <property type="project" value="UniProtKB-KW"/>
</dbReference>
<proteinExistence type="inferred from homology"/>
<dbReference type="GO" id="GO:0005506">
    <property type="term" value="F:iron ion binding"/>
    <property type="evidence" value="ECO:0007669"/>
    <property type="project" value="InterPro"/>
</dbReference>
<dbReference type="CDD" id="cd11059">
    <property type="entry name" value="CYP_fungal"/>
    <property type="match status" value="1"/>
</dbReference>
<dbReference type="PRINTS" id="PR00385">
    <property type="entry name" value="P450"/>
</dbReference>
<dbReference type="InterPro" id="IPR050121">
    <property type="entry name" value="Cytochrome_P450_monoxygenase"/>
</dbReference>
<evidence type="ECO:0000313" key="9">
    <source>
        <dbReference type="EMBL" id="KAF1942105.1"/>
    </source>
</evidence>
<dbReference type="Proteomes" id="UP000800038">
    <property type="component" value="Unassembled WGS sequence"/>
</dbReference>
<dbReference type="InterPro" id="IPR001128">
    <property type="entry name" value="Cyt_P450"/>
</dbReference>
<dbReference type="OrthoDB" id="1470350at2759"/>
<evidence type="ECO:0000256" key="3">
    <source>
        <dbReference type="ARBA" id="ARBA00022723"/>
    </source>
</evidence>
<feature type="chain" id="PRO_5025685281" evidence="8">
    <location>
        <begin position="25"/>
        <end position="483"/>
    </location>
</feature>